<gene>
    <name evidence="1" type="ORF">EV668_1654</name>
</gene>
<evidence type="ECO:0000313" key="1">
    <source>
        <dbReference type="EMBL" id="TDR94368.1"/>
    </source>
</evidence>
<name>A0A4R7C7J0_9HYPH</name>
<keyword evidence="2" id="KW-1185">Reference proteome</keyword>
<dbReference type="AlphaFoldDB" id="A0A4R7C7J0"/>
<sequence>MMILPAFERGHRLVEGGPISRVLGTTVGHEGFVIDRRRDRGRQGVQLRST</sequence>
<accession>A0A4R7C7J0</accession>
<reference evidence="1 2" key="1">
    <citation type="submission" date="2019-03" db="EMBL/GenBank/DDBJ databases">
        <title>Genomic Encyclopedia of Type Strains, Phase IV (KMG-IV): sequencing the most valuable type-strain genomes for metagenomic binning, comparative biology and taxonomic classification.</title>
        <authorList>
            <person name="Goeker M."/>
        </authorList>
    </citation>
    <scope>NUCLEOTIDE SEQUENCE [LARGE SCALE GENOMIC DNA]</scope>
    <source>
        <strain evidence="1 2">DSM 25903</strain>
    </source>
</reference>
<evidence type="ECO:0000313" key="2">
    <source>
        <dbReference type="Proteomes" id="UP000295122"/>
    </source>
</evidence>
<proteinExistence type="predicted"/>
<comment type="caution">
    <text evidence="1">The sequence shown here is derived from an EMBL/GenBank/DDBJ whole genome shotgun (WGS) entry which is preliminary data.</text>
</comment>
<organism evidence="1 2">
    <name type="scientific">Enterovirga rhinocerotis</name>
    <dbReference type="NCBI Taxonomy" id="1339210"/>
    <lineage>
        <taxon>Bacteria</taxon>
        <taxon>Pseudomonadati</taxon>
        <taxon>Pseudomonadota</taxon>
        <taxon>Alphaproteobacteria</taxon>
        <taxon>Hyphomicrobiales</taxon>
        <taxon>Methylobacteriaceae</taxon>
        <taxon>Enterovirga</taxon>
    </lineage>
</organism>
<protein>
    <submittedName>
        <fullName evidence="1">Uncharacterized protein</fullName>
    </submittedName>
</protein>
<dbReference type="Proteomes" id="UP000295122">
    <property type="component" value="Unassembled WGS sequence"/>
</dbReference>
<dbReference type="EMBL" id="SNZR01000011">
    <property type="protein sequence ID" value="TDR94368.1"/>
    <property type="molecule type" value="Genomic_DNA"/>
</dbReference>